<dbReference type="InterPro" id="IPR003586">
    <property type="entry name" value="Hint_dom_C"/>
</dbReference>
<evidence type="ECO:0000259" key="3">
    <source>
        <dbReference type="SMART" id="SM00306"/>
    </source>
</evidence>
<organism evidence="4 5">
    <name type="scientific">Caenorhabditis japonica</name>
    <dbReference type="NCBI Taxonomy" id="281687"/>
    <lineage>
        <taxon>Eukaryota</taxon>
        <taxon>Metazoa</taxon>
        <taxon>Ecdysozoa</taxon>
        <taxon>Nematoda</taxon>
        <taxon>Chromadorea</taxon>
        <taxon>Rhabditida</taxon>
        <taxon>Rhabditina</taxon>
        <taxon>Rhabditomorpha</taxon>
        <taxon>Rhabditoidea</taxon>
        <taxon>Rhabditidae</taxon>
        <taxon>Peloderinae</taxon>
        <taxon>Caenorhabditis</taxon>
    </lineage>
</organism>
<proteinExistence type="predicted"/>
<dbReference type="GO" id="GO:0016539">
    <property type="term" value="P:intein-mediated protein splicing"/>
    <property type="evidence" value="ECO:0007669"/>
    <property type="project" value="InterPro"/>
</dbReference>
<dbReference type="SUPFAM" id="SSF51294">
    <property type="entry name" value="Hedgehog/intein (Hint) domain"/>
    <property type="match status" value="1"/>
</dbReference>
<accession>A0A8R1DTU3</accession>
<sequence length="246" mass="28254">MIYLLVFVSTIYCAHGFSFSTFKAATNAIGNWQLPTFSDTESHACFSTDSWMTTPNGKKRMDQIAIGDFVLTGNLTATYYTPIITWMHREPEKRNQFHTIMTEYGKMLAVTAKHLVYRNLCDENYEEFIRYLPKGRDIVFAEDLKVGDCLVLLYKGKYRQQRVMRISITERMGVFAPVTENGRIIVNDIVVSVHSGIKHTRLQNKYYGIVARVQSWLRLFGEPFFHKATIPLGAALATDMLRLVMP</sequence>
<dbReference type="CDD" id="cd00081">
    <property type="entry name" value="Hint"/>
    <property type="match status" value="1"/>
</dbReference>
<dbReference type="InterPro" id="IPR052140">
    <property type="entry name" value="Dev_Signal_Hedgehog-like"/>
</dbReference>
<dbReference type="GO" id="GO:0016540">
    <property type="term" value="P:protein autoprocessing"/>
    <property type="evidence" value="ECO:0007669"/>
    <property type="project" value="InterPro"/>
</dbReference>
<keyword evidence="5" id="KW-1185">Reference proteome</keyword>
<dbReference type="PROSITE" id="PS50817">
    <property type="entry name" value="INTEIN_N_TER"/>
    <property type="match status" value="1"/>
</dbReference>
<dbReference type="SMART" id="SM00306">
    <property type="entry name" value="HintN"/>
    <property type="match status" value="1"/>
</dbReference>
<dbReference type="PANTHER" id="PTHR46706">
    <property type="entry name" value="PROTEIN QUA-1-RELATED"/>
    <property type="match status" value="1"/>
</dbReference>
<dbReference type="Pfam" id="PF01079">
    <property type="entry name" value="Hint"/>
    <property type="match status" value="1"/>
</dbReference>
<dbReference type="InterPro" id="IPR036844">
    <property type="entry name" value="Hint_dom_sf"/>
</dbReference>
<dbReference type="SMART" id="SM00305">
    <property type="entry name" value="HintC"/>
    <property type="match status" value="1"/>
</dbReference>
<evidence type="ECO:0000256" key="1">
    <source>
        <dbReference type="SAM" id="SignalP"/>
    </source>
</evidence>
<dbReference type="InterPro" id="IPR001767">
    <property type="entry name" value="Hedgehog_Hint"/>
</dbReference>
<dbReference type="InterPro" id="IPR003587">
    <property type="entry name" value="Hint_dom_N"/>
</dbReference>
<name>A0A8R1DTU3_CAEJA</name>
<dbReference type="InterPro" id="IPR006141">
    <property type="entry name" value="Intein_N"/>
</dbReference>
<evidence type="ECO:0000313" key="5">
    <source>
        <dbReference type="Proteomes" id="UP000005237"/>
    </source>
</evidence>
<keyword evidence="1" id="KW-0732">Signal</keyword>
<dbReference type="Gene3D" id="2.170.16.10">
    <property type="entry name" value="Hedgehog/Intein (Hint) domain"/>
    <property type="match status" value="1"/>
</dbReference>
<evidence type="ECO:0008006" key="6">
    <source>
        <dbReference type="Google" id="ProtNLM"/>
    </source>
</evidence>
<feature type="signal peptide" evidence="1">
    <location>
        <begin position="1"/>
        <end position="16"/>
    </location>
</feature>
<feature type="chain" id="PRO_5035826000" description="Hint domain-containing protein" evidence="1">
    <location>
        <begin position="17"/>
        <end position="246"/>
    </location>
</feature>
<feature type="domain" description="Hint" evidence="2">
    <location>
        <begin position="155"/>
        <end position="199"/>
    </location>
</feature>
<dbReference type="EnsemblMetazoa" id="CJA11126.1">
    <property type="protein sequence ID" value="CJA11126.1"/>
    <property type="gene ID" value="WBGene00130330"/>
</dbReference>
<reference evidence="5" key="1">
    <citation type="submission" date="2010-08" db="EMBL/GenBank/DDBJ databases">
        <authorList>
            <consortium name="Caenorhabditis japonica Sequencing Consortium"/>
            <person name="Wilson R.K."/>
        </authorList>
    </citation>
    <scope>NUCLEOTIDE SEQUENCE [LARGE SCALE GENOMIC DNA]</scope>
    <source>
        <strain evidence="5">DF5081</strain>
    </source>
</reference>
<protein>
    <recommendedName>
        <fullName evidence="6">Hint domain-containing protein</fullName>
    </recommendedName>
</protein>
<dbReference type="AlphaFoldDB" id="A0A8R1DTU3"/>
<evidence type="ECO:0000313" key="4">
    <source>
        <dbReference type="EnsemblMetazoa" id="CJA11126.1"/>
    </source>
</evidence>
<reference evidence="4" key="2">
    <citation type="submission" date="2022-06" db="UniProtKB">
        <authorList>
            <consortium name="EnsemblMetazoa"/>
        </authorList>
    </citation>
    <scope>IDENTIFICATION</scope>
    <source>
        <strain evidence="4">DF5081</strain>
    </source>
</reference>
<dbReference type="PANTHER" id="PTHR46706:SF7">
    <property type="entry name" value="GROUNDHOG (HEDGEHOG-LIKE FAMILY)-RELATED"/>
    <property type="match status" value="1"/>
</dbReference>
<dbReference type="Proteomes" id="UP000005237">
    <property type="component" value="Unassembled WGS sequence"/>
</dbReference>
<feature type="domain" description="Hint" evidence="3">
    <location>
        <begin position="43"/>
        <end position="154"/>
    </location>
</feature>
<evidence type="ECO:0000259" key="2">
    <source>
        <dbReference type="SMART" id="SM00305"/>
    </source>
</evidence>